<evidence type="ECO:0000313" key="4">
    <source>
        <dbReference type="WBParaSite" id="SBAD_0000073901-mRNA-1"/>
    </source>
</evidence>
<dbReference type="InterPro" id="IPR036390">
    <property type="entry name" value="WH_DNA-bd_sf"/>
</dbReference>
<dbReference type="OrthoDB" id="26094at2759"/>
<evidence type="ECO:0000313" key="2">
    <source>
        <dbReference type="EMBL" id="VDO91887.1"/>
    </source>
</evidence>
<feature type="domain" description="TFIIF beta subunit HTH" evidence="1">
    <location>
        <begin position="140"/>
        <end position="174"/>
    </location>
</feature>
<dbReference type="PANTHER" id="PTHR10445:SF0">
    <property type="entry name" value="GENERAL TRANSCRIPTION FACTOR IIF SUBUNIT 2"/>
    <property type="match status" value="1"/>
</dbReference>
<reference evidence="4" key="1">
    <citation type="submission" date="2016-06" db="UniProtKB">
        <authorList>
            <consortium name="WormBaseParasite"/>
        </authorList>
    </citation>
    <scope>IDENTIFICATION</scope>
</reference>
<dbReference type="WBParaSite" id="SBAD_0000073901-mRNA-1">
    <property type="protein sequence ID" value="SBAD_0000073901-mRNA-1"/>
    <property type="gene ID" value="SBAD_0000073901"/>
</dbReference>
<dbReference type="PANTHER" id="PTHR10445">
    <property type="entry name" value="GENERAL TRANSCRIPTION FACTOR IIF SUBUNIT 2"/>
    <property type="match status" value="1"/>
</dbReference>
<sequence>MTKGELDVNSTGKLEVVFFSTPESDIPSSSESTGIPLQHKFLTGNLPFQTLAAVSEDKIAIEHPENDIGSLALEGRVLQKAECQPPPNKKYMDMKVNHIEKISKPEKQIISINRAEVKFKPIARHAEDVTYGKRKGVKNVRLEKQSLLEILFQAFENHQYYKLVDLARVTQQPPVRQ</sequence>
<proteinExistence type="predicted"/>
<organism evidence="4">
    <name type="scientific">Soboliphyme baturini</name>
    <dbReference type="NCBI Taxonomy" id="241478"/>
    <lineage>
        <taxon>Eukaryota</taxon>
        <taxon>Metazoa</taxon>
        <taxon>Ecdysozoa</taxon>
        <taxon>Nematoda</taxon>
        <taxon>Enoplea</taxon>
        <taxon>Dorylaimia</taxon>
        <taxon>Dioctophymatida</taxon>
        <taxon>Dioctophymatoidea</taxon>
        <taxon>Soboliphymatidae</taxon>
        <taxon>Soboliphyme</taxon>
    </lineage>
</organism>
<dbReference type="Gene3D" id="1.10.10.10">
    <property type="entry name" value="Winged helix-like DNA-binding domain superfamily/Winged helix DNA-binding domain"/>
    <property type="match status" value="1"/>
</dbReference>
<dbReference type="AlphaFoldDB" id="A0A183IAS2"/>
<gene>
    <name evidence="2" type="ORF">SBAD_LOCUS716</name>
</gene>
<dbReference type="EMBL" id="UZAM01006611">
    <property type="protein sequence ID" value="VDO91887.1"/>
    <property type="molecule type" value="Genomic_DNA"/>
</dbReference>
<dbReference type="InterPro" id="IPR003196">
    <property type="entry name" value="TFIIF_beta"/>
</dbReference>
<reference evidence="2 3" key="2">
    <citation type="submission" date="2018-11" db="EMBL/GenBank/DDBJ databases">
        <authorList>
            <consortium name="Pathogen Informatics"/>
        </authorList>
    </citation>
    <scope>NUCLEOTIDE SEQUENCE [LARGE SCALE GENOMIC DNA]</scope>
</reference>
<evidence type="ECO:0000259" key="1">
    <source>
        <dbReference type="Pfam" id="PF02270"/>
    </source>
</evidence>
<protein>
    <submittedName>
        <fullName evidence="4">TFIIF_beta domain-containing protein</fullName>
    </submittedName>
</protein>
<dbReference type="InterPro" id="IPR036388">
    <property type="entry name" value="WH-like_DNA-bd_sf"/>
</dbReference>
<accession>A0A183IAS2</accession>
<dbReference type="Proteomes" id="UP000270296">
    <property type="component" value="Unassembled WGS sequence"/>
</dbReference>
<dbReference type="InterPro" id="IPR040450">
    <property type="entry name" value="TFIIF_beta_HTH"/>
</dbReference>
<dbReference type="GO" id="GO:0005674">
    <property type="term" value="C:transcription factor TFIIF complex"/>
    <property type="evidence" value="ECO:0007669"/>
    <property type="project" value="InterPro"/>
</dbReference>
<dbReference type="GO" id="GO:0006367">
    <property type="term" value="P:transcription initiation at RNA polymerase II promoter"/>
    <property type="evidence" value="ECO:0007669"/>
    <property type="project" value="InterPro"/>
</dbReference>
<keyword evidence="3" id="KW-1185">Reference proteome</keyword>
<dbReference type="SUPFAM" id="SSF46785">
    <property type="entry name" value="Winged helix' DNA-binding domain"/>
    <property type="match status" value="1"/>
</dbReference>
<evidence type="ECO:0000313" key="3">
    <source>
        <dbReference type="Proteomes" id="UP000270296"/>
    </source>
</evidence>
<name>A0A183IAS2_9BILA</name>
<dbReference type="Pfam" id="PF02270">
    <property type="entry name" value="TFIIF_beta"/>
    <property type="match status" value="1"/>
</dbReference>